<reference evidence="3" key="1">
    <citation type="submission" date="2023-03" db="EMBL/GenBank/DDBJ databases">
        <title>Mating type loci evolution in Malassezia.</title>
        <authorList>
            <person name="Coelho M.A."/>
        </authorList>
    </citation>
    <scope>NUCLEOTIDE SEQUENCE</scope>
    <source>
        <strain evidence="3">CBS 9557</strain>
    </source>
</reference>
<dbReference type="InterPro" id="IPR037802">
    <property type="entry name" value="SGF29"/>
</dbReference>
<sequence>MALRRASALPAETRRKKRKTDEANLAEASLDTHAKLLEPRKSRSASAARVGEEKGRRAELQNQLPLQRGRKVAFCQPPKDAQSGSEEEWILATVIGTIQGDKYRYVVQDAEDESSGGPVDTLPSEDYAVGARVLALYPDTSCFYWATVQGGGPRIQAHTSRSKDTKRDNDVLQTPYKLMFYDDGSDVKQVPAYLVVAHP</sequence>
<dbReference type="GO" id="GO:0000124">
    <property type="term" value="C:SAGA complex"/>
    <property type="evidence" value="ECO:0007669"/>
    <property type="project" value="InterPro"/>
</dbReference>
<evidence type="ECO:0000259" key="2">
    <source>
        <dbReference type="PROSITE" id="PS51518"/>
    </source>
</evidence>
<feature type="compositionally biased region" description="Basic and acidic residues" evidence="1">
    <location>
        <begin position="50"/>
        <end position="59"/>
    </location>
</feature>
<feature type="region of interest" description="Disordered" evidence="1">
    <location>
        <begin position="1"/>
        <end position="63"/>
    </location>
</feature>
<accession>A0AAF0EGT8</accession>
<evidence type="ECO:0000313" key="3">
    <source>
        <dbReference type="EMBL" id="WFD26187.1"/>
    </source>
</evidence>
<dbReference type="AlphaFoldDB" id="A0AAF0EGT8"/>
<gene>
    <name evidence="3" type="ORF">MNAN1_001164</name>
</gene>
<dbReference type="CDD" id="cd20393">
    <property type="entry name" value="Tudor_SGF29_rpt1"/>
    <property type="match status" value="1"/>
</dbReference>
<dbReference type="PROSITE" id="PS51518">
    <property type="entry name" value="SGF29_C"/>
    <property type="match status" value="1"/>
</dbReference>
<keyword evidence="4" id="KW-1185">Reference proteome</keyword>
<feature type="compositionally biased region" description="Basic and acidic residues" evidence="1">
    <location>
        <begin position="30"/>
        <end position="41"/>
    </location>
</feature>
<organism evidence="3 4">
    <name type="scientific">Malassezia nana</name>
    <dbReference type="NCBI Taxonomy" id="180528"/>
    <lineage>
        <taxon>Eukaryota</taxon>
        <taxon>Fungi</taxon>
        <taxon>Dikarya</taxon>
        <taxon>Basidiomycota</taxon>
        <taxon>Ustilaginomycotina</taxon>
        <taxon>Malasseziomycetes</taxon>
        <taxon>Malasseziales</taxon>
        <taxon>Malasseziaceae</taxon>
        <taxon>Malassezia</taxon>
    </lineage>
</organism>
<evidence type="ECO:0000313" key="4">
    <source>
        <dbReference type="Proteomes" id="UP001213623"/>
    </source>
</evidence>
<proteinExistence type="predicted"/>
<dbReference type="InterPro" id="IPR010750">
    <property type="entry name" value="SGF29_tudor-like_dom"/>
</dbReference>
<dbReference type="PANTHER" id="PTHR21539:SF0">
    <property type="entry name" value="SAGA-ASSOCIATED FACTOR 29"/>
    <property type="match status" value="1"/>
</dbReference>
<dbReference type="EMBL" id="CP119893">
    <property type="protein sequence ID" value="WFD26187.1"/>
    <property type="molecule type" value="Genomic_DNA"/>
</dbReference>
<feature type="domain" description="SGF29 C-terminal" evidence="2">
    <location>
        <begin position="62"/>
        <end position="199"/>
    </location>
</feature>
<dbReference type="InterPro" id="IPR047288">
    <property type="entry name" value="Tudor_SGF29_rpt1"/>
</dbReference>
<protein>
    <recommendedName>
        <fullName evidence="2">SGF29 C-terminal domain-containing protein</fullName>
    </recommendedName>
</protein>
<dbReference type="Pfam" id="PF07039">
    <property type="entry name" value="SGF29_Tudor"/>
    <property type="match status" value="1"/>
</dbReference>
<dbReference type="PANTHER" id="PTHR21539">
    <property type="entry name" value="SAGA-ASSOCIATED FACTOR 29"/>
    <property type="match status" value="1"/>
</dbReference>
<dbReference type="Proteomes" id="UP001213623">
    <property type="component" value="Chromosome 2"/>
</dbReference>
<name>A0AAF0EGT8_9BASI</name>
<evidence type="ECO:0000256" key="1">
    <source>
        <dbReference type="SAM" id="MobiDB-lite"/>
    </source>
</evidence>
<dbReference type="Gene3D" id="2.30.30.140">
    <property type="match status" value="1"/>
</dbReference>